<evidence type="ECO:0000313" key="1">
    <source>
        <dbReference type="EMBL" id="GIZ90651.1"/>
    </source>
</evidence>
<dbReference type="EMBL" id="BPMS01000030">
    <property type="protein sequence ID" value="GIZ90651.1"/>
    <property type="molecule type" value="Genomic_DNA"/>
</dbReference>
<organism evidence="1 3">
    <name type="scientific">Aquipseudomonas alcaligenes</name>
    <name type="common">Pseudomonas alcaligenes</name>
    <dbReference type="NCBI Taxonomy" id="43263"/>
    <lineage>
        <taxon>Bacteria</taxon>
        <taxon>Pseudomonadati</taxon>
        <taxon>Pseudomonadota</taxon>
        <taxon>Gammaproteobacteria</taxon>
        <taxon>Pseudomonadales</taxon>
        <taxon>Pseudomonadaceae</taxon>
        <taxon>Aquipseudomonas</taxon>
    </lineage>
</organism>
<accession>A0AA37CJK1</accession>
<gene>
    <name evidence="1" type="ORF">KAM435_39780</name>
    <name evidence="2" type="ORF">KAM436_39890</name>
</gene>
<dbReference type="AlphaFoldDB" id="A0AA37CJK1"/>
<evidence type="ECO:0000313" key="3">
    <source>
        <dbReference type="Proteomes" id="UP000887212"/>
    </source>
</evidence>
<proteinExistence type="predicted"/>
<evidence type="ECO:0000313" key="4">
    <source>
        <dbReference type="Proteomes" id="UP000887228"/>
    </source>
</evidence>
<dbReference type="EMBL" id="BPMT01000028">
    <property type="protein sequence ID" value="GIZ95021.1"/>
    <property type="molecule type" value="Genomic_DNA"/>
</dbReference>
<name>A0AA37CJK1_AQUAC</name>
<reference evidence="1 4" key="1">
    <citation type="submission" date="2021-07" db="EMBL/GenBank/DDBJ databases">
        <title>Whole genome sequencing of carbapenem-resistant Pseudomonas spp. isolated in Japan.</title>
        <authorList>
            <person name="Suzuki M."/>
            <person name="Maehana S."/>
            <person name="Kitasato H."/>
        </authorList>
    </citation>
    <scope>NUCLEOTIDE SEQUENCE</scope>
    <source>
        <strain evidence="1">KAM435</strain>
        <strain evidence="2 4">KAM436</strain>
    </source>
</reference>
<sequence length="109" mass="12527">MKMMSFEGFMNDFGKAAPNSMNMSIYRDNFQCACGRSHWFDESVDVVCQGGLMKIMVICPDDSSYITSLKIKTFMVFKFKGFESLAGTHLSNNEDLVAFSSIRQYMRRR</sequence>
<comment type="caution">
    <text evidence="1">The sequence shown here is derived from an EMBL/GenBank/DDBJ whole genome shotgun (WGS) entry which is preliminary data.</text>
</comment>
<dbReference type="Proteomes" id="UP000887228">
    <property type="component" value="Unassembled WGS sequence"/>
</dbReference>
<protein>
    <submittedName>
        <fullName evidence="1">Uncharacterized protein</fullName>
    </submittedName>
</protein>
<dbReference type="RefSeq" id="WP_203787919.1">
    <property type="nucleotide sequence ID" value="NZ_AP024354.1"/>
</dbReference>
<evidence type="ECO:0000313" key="2">
    <source>
        <dbReference type="EMBL" id="GIZ95021.1"/>
    </source>
</evidence>
<dbReference type="Proteomes" id="UP000887212">
    <property type="component" value="Unassembled WGS sequence"/>
</dbReference>